<accession>A0AC35UBW8</accession>
<evidence type="ECO:0000313" key="1">
    <source>
        <dbReference type="Proteomes" id="UP000095286"/>
    </source>
</evidence>
<dbReference type="Proteomes" id="UP000095286">
    <property type="component" value="Unplaced"/>
</dbReference>
<protein>
    <submittedName>
        <fullName evidence="2">VWFA domain-containing protein</fullName>
    </submittedName>
</protein>
<sequence>MKAIFLTLLSLILIQSVNSTCAPGQFTPAFVSAGRSAFLSSPSDDIGNDCNPNGQATYSIYTAAPKDAVIISFKTVTNLKSSGGRIDLYDGITATGTPYFTLTDDVSGQNAPASISPNVTIVYSVPVAITDPNALPVFFITAESGTPSTTAAPMTTTTVLPTGDGSIIPDPFQSQNDVILILDLGSNIDQLSKVAVDIIKTYYINIANTSLSTRINMFFLTNTGTIQYSWEMEQSDLITFASRIPKALGKGQISIAKDVLGAQLISALGQTRSGVQKTLILITDNDNQAADAVGLYPITSAIIDDNDIHPVIVNISPTPALLTKFAGAYTGTFTNTIVQHSYNGTVDLFENVLFKAQVLCNLDDILAKKYVGKSAFVFPFSLPPTTPPTPPKSYCNYMQYNFACKVENAALPITVTLNSYNLEAGKDFIQVYDNESNNLMAEFTGTQVAASVETITSKAIKVVLVTDNNGISTGWLSIFI</sequence>
<proteinExistence type="predicted"/>
<organism evidence="1 2">
    <name type="scientific">Rhabditophanes sp. KR3021</name>
    <dbReference type="NCBI Taxonomy" id="114890"/>
    <lineage>
        <taxon>Eukaryota</taxon>
        <taxon>Metazoa</taxon>
        <taxon>Ecdysozoa</taxon>
        <taxon>Nematoda</taxon>
        <taxon>Chromadorea</taxon>
        <taxon>Rhabditida</taxon>
        <taxon>Tylenchina</taxon>
        <taxon>Panagrolaimomorpha</taxon>
        <taxon>Strongyloidoidea</taxon>
        <taxon>Alloionematidae</taxon>
        <taxon>Rhabditophanes</taxon>
    </lineage>
</organism>
<dbReference type="WBParaSite" id="RSKR_0000992800.1">
    <property type="protein sequence ID" value="RSKR_0000992800.1"/>
    <property type="gene ID" value="RSKR_0000992800"/>
</dbReference>
<reference evidence="2" key="1">
    <citation type="submission" date="2016-11" db="UniProtKB">
        <authorList>
            <consortium name="WormBaseParasite"/>
        </authorList>
    </citation>
    <scope>IDENTIFICATION</scope>
    <source>
        <strain evidence="2">KR3021</strain>
    </source>
</reference>
<name>A0AC35UBW8_9BILA</name>
<evidence type="ECO:0000313" key="2">
    <source>
        <dbReference type="WBParaSite" id="RSKR_0000992800.1"/>
    </source>
</evidence>